<keyword evidence="1" id="KW-1133">Transmembrane helix</keyword>
<reference evidence="4 5" key="1">
    <citation type="submission" date="2016-10" db="EMBL/GenBank/DDBJ databases">
        <title>Rodentibacter gen. nov. and new species.</title>
        <authorList>
            <person name="Christensen H."/>
        </authorList>
    </citation>
    <scope>NUCLEOTIDE SEQUENCE [LARGE SCALE GENOMIC DNA]</scope>
    <source>
        <strain evidence="3 4">H1983213011</strain>
        <strain evidence="2 5">H1987082031</strain>
    </source>
</reference>
<dbReference type="AlphaFoldDB" id="A0A1V3IYU3"/>
<evidence type="ECO:0000256" key="1">
    <source>
        <dbReference type="SAM" id="Phobius"/>
    </source>
</evidence>
<evidence type="ECO:0000313" key="4">
    <source>
        <dbReference type="Proteomes" id="UP000188728"/>
    </source>
</evidence>
<keyword evidence="1" id="KW-0812">Transmembrane</keyword>
<dbReference type="Proteomes" id="UP000189161">
    <property type="component" value="Unassembled WGS sequence"/>
</dbReference>
<gene>
    <name evidence="3" type="ORF">BKK51_00665</name>
    <name evidence="2" type="ORF">BKK52_13070</name>
</gene>
<protein>
    <submittedName>
        <fullName evidence="3">Uncharacterized protein</fullName>
    </submittedName>
</protein>
<dbReference type="EMBL" id="MLHK01000002">
    <property type="protein sequence ID" value="OOF47208.1"/>
    <property type="molecule type" value="Genomic_DNA"/>
</dbReference>
<evidence type="ECO:0000313" key="2">
    <source>
        <dbReference type="EMBL" id="OOF44492.1"/>
    </source>
</evidence>
<dbReference type="Proteomes" id="UP000188728">
    <property type="component" value="Unassembled WGS sequence"/>
</dbReference>
<comment type="caution">
    <text evidence="3">The sequence shown here is derived from an EMBL/GenBank/DDBJ whole genome shotgun (WGS) entry which is preliminary data.</text>
</comment>
<dbReference type="EMBL" id="MLHL01000120">
    <property type="protein sequence ID" value="OOF44492.1"/>
    <property type="molecule type" value="Genomic_DNA"/>
</dbReference>
<sequence length="102" mass="11507">MNILNKLKSRKKSVLAVVIISIGVIVWNSINHKTRRTILAQLGSTNAKYELIESGYVEIPCKDEYGEDIKYYPDSIMEIYIDAAKSGNQKARRSSLSMAVQK</sequence>
<organism evidence="3 4">
    <name type="scientific">Rodentibacter trehalosifermentans</name>
    <dbReference type="NCBI Taxonomy" id="1908263"/>
    <lineage>
        <taxon>Bacteria</taxon>
        <taxon>Pseudomonadati</taxon>
        <taxon>Pseudomonadota</taxon>
        <taxon>Gammaproteobacteria</taxon>
        <taxon>Pasteurellales</taxon>
        <taxon>Pasteurellaceae</taxon>
        <taxon>Rodentibacter</taxon>
    </lineage>
</organism>
<name>A0A1V3IYU3_9PAST</name>
<accession>A0A1V3IYU3</accession>
<evidence type="ECO:0000313" key="5">
    <source>
        <dbReference type="Proteomes" id="UP000189161"/>
    </source>
</evidence>
<feature type="transmembrane region" description="Helical" evidence="1">
    <location>
        <begin position="12"/>
        <end position="30"/>
    </location>
</feature>
<keyword evidence="5" id="KW-1185">Reference proteome</keyword>
<dbReference type="RefSeq" id="WP_077473521.1">
    <property type="nucleotide sequence ID" value="NZ_MLHL01000120.1"/>
</dbReference>
<evidence type="ECO:0000313" key="3">
    <source>
        <dbReference type="EMBL" id="OOF47208.1"/>
    </source>
</evidence>
<keyword evidence="1" id="KW-0472">Membrane</keyword>
<proteinExistence type="predicted"/>
<accession>A0A1V3IQF3</accession>